<feature type="transmembrane region" description="Helical" evidence="1">
    <location>
        <begin position="595"/>
        <end position="613"/>
    </location>
</feature>
<organism evidence="2 3">
    <name type="scientific">Tissierella creatinophila DSM 6911</name>
    <dbReference type="NCBI Taxonomy" id="1123403"/>
    <lineage>
        <taxon>Bacteria</taxon>
        <taxon>Bacillati</taxon>
        <taxon>Bacillota</taxon>
        <taxon>Tissierellia</taxon>
        <taxon>Tissierellales</taxon>
        <taxon>Tissierellaceae</taxon>
        <taxon>Tissierella</taxon>
    </lineage>
</organism>
<evidence type="ECO:0000313" key="3">
    <source>
        <dbReference type="Proteomes" id="UP000186112"/>
    </source>
</evidence>
<dbReference type="EMBL" id="LTDM01000022">
    <property type="protein sequence ID" value="OLS02562.1"/>
    <property type="molecule type" value="Genomic_DNA"/>
</dbReference>
<accession>A0A1U7M5G7</accession>
<dbReference type="OrthoDB" id="2988801at2"/>
<comment type="caution">
    <text evidence="2">The sequence shown here is derived from an EMBL/GenBank/DDBJ whole genome shotgun (WGS) entry which is preliminary data.</text>
</comment>
<keyword evidence="1" id="KW-0812">Transmembrane</keyword>
<gene>
    <name evidence="2" type="ORF">TICRE_13630</name>
</gene>
<name>A0A1U7M5G7_TISCR</name>
<proteinExistence type="predicted"/>
<sequence>MRNKDALITVAMLSTFLKEEKKDYLDLITPFILNLLPKKVGEKVEIDEIINKLDSEYGIEDLPTNVLINILNRNSKSSIKILERKNKEYFVKKVCDSRSFEDNKLKMKEDTDYIIKALVKNLEEHTPIKNIDLEKSREIFIDFLESYGFTIINDINDLRGVTINNERNRNNYYVARFILNEYKNESIIFDKIIELIKGFLIYKSIFFFSTEQKKTIESKMKGTVIYFDTSLLINALGYNMEQEKLATRELIELIYENDGIIKTFSHNEDEVAGILTKYAKDPIARNSMRLEYLNKNNYDEYDVIRLRDCLIKNLQNVKIEVTDPPSYGRVTEENLKDKGYLDYEELKLKLAERVNYRNELEDSALNNDVESISSISRLRGKEKSYSIEDCKAVLVTQNTSIVNSVRELYKDRFSKGEISFAISEIDLTSILWLKSFDKNSNIPCLKLMESVYAAHQPTNEIIDTFMKKVVQLEKEGNIDSEVALLIRTQNTLQHDLIELTENDINKISLETVKKVEQRYIEKIRETDKNKIDELIKETKVYDLKKEKAYKDIEKEVNSIINNYEKRLILISRISLTVLFIIGLYATIIGTEHYNNFFNIVVMVLALLGVLDTFNSKYTIILKVIDKKKQRKFDSIYSKKIDELDKIFK</sequence>
<dbReference type="AlphaFoldDB" id="A0A1U7M5G7"/>
<dbReference type="Proteomes" id="UP000186112">
    <property type="component" value="Unassembled WGS sequence"/>
</dbReference>
<protein>
    <recommendedName>
        <fullName evidence="4">PIN domain-containing protein</fullName>
    </recommendedName>
</protein>
<dbReference type="RefSeq" id="WP_075726427.1">
    <property type="nucleotide sequence ID" value="NZ_LTDM01000022.1"/>
</dbReference>
<reference evidence="2 3" key="1">
    <citation type="submission" date="2016-02" db="EMBL/GenBank/DDBJ databases">
        <title>Genome sequence of Tissierella creatinophila DSM 6911.</title>
        <authorList>
            <person name="Poehlein A."/>
            <person name="Daniel R."/>
        </authorList>
    </citation>
    <scope>NUCLEOTIDE SEQUENCE [LARGE SCALE GENOMIC DNA]</scope>
    <source>
        <strain evidence="2 3">DSM 6911</strain>
    </source>
</reference>
<keyword evidence="3" id="KW-1185">Reference proteome</keyword>
<keyword evidence="1" id="KW-1133">Transmembrane helix</keyword>
<feature type="transmembrane region" description="Helical" evidence="1">
    <location>
        <begin position="567"/>
        <end position="589"/>
    </location>
</feature>
<evidence type="ECO:0000313" key="2">
    <source>
        <dbReference type="EMBL" id="OLS02562.1"/>
    </source>
</evidence>
<evidence type="ECO:0000256" key="1">
    <source>
        <dbReference type="SAM" id="Phobius"/>
    </source>
</evidence>
<evidence type="ECO:0008006" key="4">
    <source>
        <dbReference type="Google" id="ProtNLM"/>
    </source>
</evidence>
<keyword evidence="1" id="KW-0472">Membrane</keyword>